<dbReference type="EMBL" id="BLRW01000073">
    <property type="protein sequence ID" value="GFP23245.1"/>
    <property type="molecule type" value="Genomic_DNA"/>
</dbReference>
<dbReference type="InterPro" id="IPR005475">
    <property type="entry name" value="Transketolase-like_Pyr-bd"/>
</dbReference>
<dbReference type="InterPro" id="IPR009014">
    <property type="entry name" value="Transketo_C/PFOR_II"/>
</dbReference>
<gene>
    <name evidence="5" type="ORF">HKBW3S09_00712</name>
</gene>
<dbReference type="PANTHER" id="PTHR43257:SF2">
    <property type="entry name" value="PYRUVATE DEHYDROGENASE E1 COMPONENT SUBUNIT BETA"/>
    <property type="match status" value="1"/>
</dbReference>
<feature type="domain" description="Transketolase-like pyrimidine-binding" evidence="4">
    <location>
        <begin position="4"/>
        <end position="181"/>
    </location>
</feature>
<dbReference type="GO" id="GO:0000287">
    <property type="term" value="F:magnesium ion binding"/>
    <property type="evidence" value="ECO:0007669"/>
    <property type="project" value="UniProtKB-ARBA"/>
</dbReference>
<dbReference type="InterPro" id="IPR029061">
    <property type="entry name" value="THDP-binding"/>
</dbReference>
<evidence type="ECO:0000313" key="6">
    <source>
        <dbReference type="Proteomes" id="UP000585609"/>
    </source>
</evidence>
<dbReference type="PANTHER" id="PTHR43257">
    <property type="entry name" value="PYRUVATE DEHYDROGENASE E1 COMPONENT BETA SUBUNIT"/>
    <property type="match status" value="1"/>
</dbReference>
<dbReference type="InterPro" id="IPR033248">
    <property type="entry name" value="Transketolase_C"/>
</dbReference>
<evidence type="ECO:0000256" key="2">
    <source>
        <dbReference type="ARBA" id="ARBA00023002"/>
    </source>
</evidence>
<dbReference type="SUPFAM" id="SSF52922">
    <property type="entry name" value="TK C-terminal domain-like"/>
    <property type="match status" value="1"/>
</dbReference>
<sequence>MAKLTIAEALREAIREEMRKDERIFLIGEDIGIPGGFGGAFGVYLGLAEEFGPKRVIDTPISEKAILGAAIGAALMGLRPIADVHYSDFLFCAMDEIVNQAPKLRYMSGGKLKVPLVLRAPVGATTRGAQHAQSPYGFFCHVTGWKVAAPSDAYSAKGLLKAALRDDNPVLLFEHKLLYGSKGRESAGGLELTCEVPSEDYTIPLGKAKIKKEGSHATVVATHLMLYRSLKVARELEEEGLSLEVIDPQSLIPLDKETIYSSLAKTGRLAIVEEDTLTCGWGAELAALVAQEALYHLEAPILRIATPDVPIPFAPHLEKEVIPSEERIKKEIKSLC</sequence>
<evidence type="ECO:0000259" key="4">
    <source>
        <dbReference type="SMART" id="SM00861"/>
    </source>
</evidence>
<evidence type="ECO:0000256" key="1">
    <source>
        <dbReference type="ARBA" id="ARBA00001964"/>
    </source>
</evidence>
<dbReference type="CDD" id="cd07036">
    <property type="entry name" value="TPP_PYR_E1-PDHc-beta_like"/>
    <property type="match status" value="1"/>
</dbReference>
<organism evidence="5 6">
    <name type="scientific">Candidatus Hakubella thermalkaliphila</name>
    <dbReference type="NCBI Taxonomy" id="2754717"/>
    <lineage>
        <taxon>Bacteria</taxon>
        <taxon>Bacillati</taxon>
        <taxon>Actinomycetota</taxon>
        <taxon>Actinomycetota incertae sedis</taxon>
        <taxon>Candidatus Hakubellales</taxon>
        <taxon>Candidatus Hakubellaceae</taxon>
        <taxon>Candidatus Hakubella</taxon>
    </lineage>
</organism>
<dbReference type="Pfam" id="PF02780">
    <property type="entry name" value="Transketolase_C"/>
    <property type="match status" value="1"/>
</dbReference>
<dbReference type="Proteomes" id="UP000585609">
    <property type="component" value="Unassembled WGS sequence"/>
</dbReference>
<keyword evidence="3" id="KW-0786">Thiamine pyrophosphate</keyword>
<keyword evidence="5" id="KW-0670">Pyruvate</keyword>
<name>A0A6V8NSG8_9ACTN</name>
<dbReference type="AlphaFoldDB" id="A0A6V8NSG8"/>
<dbReference type="Gene3D" id="3.40.50.970">
    <property type="match status" value="1"/>
</dbReference>
<reference evidence="5 6" key="1">
    <citation type="journal article" date="2020" name="Front. Microbiol.">
        <title>Single-cell genomics of novel Actinobacteria with the Wood-Ljungdahl pathway discovered in a serpentinizing system.</title>
        <authorList>
            <person name="Merino N."/>
            <person name="Kawai M."/>
            <person name="Boyd E.S."/>
            <person name="Colman D.R."/>
            <person name="McGlynn S.E."/>
            <person name="Nealson K.H."/>
            <person name="Kurokawa K."/>
            <person name="Hongoh Y."/>
        </authorList>
    </citation>
    <scope>NUCLEOTIDE SEQUENCE [LARGE SCALE GENOMIC DNA]</scope>
    <source>
        <strain evidence="5 6">S09_30</strain>
    </source>
</reference>
<dbReference type="SMART" id="SM00861">
    <property type="entry name" value="Transket_pyr"/>
    <property type="match status" value="1"/>
</dbReference>
<proteinExistence type="predicted"/>
<dbReference type="GO" id="GO:0016491">
    <property type="term" value="F:oxidoreductase activity"/>
    <property type="evidence" value="ECO:0007669"/>
    <property type="project" value="UniProtKB-KW"/>
</dbReference>
<dbReference type="FunFam" id="3.40.50.920:FF:000001">
    <property type="entry name" value="Pyruvate dehydrogenase E1 beta subunit"/>
    <property type="match status" value="1"/>
</dbReference>
<dbReference type="Pfam" id="PF02779">
    <property type="entry name" value="Transket_pyr"/>
    <property type="match status" value="1"/>
</dbReference>
<evidence type="ECO:0000313" key="5">
    <source>
        <dbReference type="EMBL" id="GFP23245.1"/>
    </source>
</evidence>
<dbReference type="Gene3D" id="3.40.50.920">
    <property type="match status" value="1"/>
</dbReference>
<dbReference type="NCBIfam" id="NF006667">
    <property type="entry name" value="PRK09212.1"/>
    <property type="match status" value="1"/>
</dbReference>
<accession>A0A6V8NSG8</accession>
<keyword evidence="2" id="KW-0560">Oxidoreductase</keyword>
<protein>
    <submittedName>
        <fullName evidence="5">Pyruvate dehydrogenase E1 component beta subunit</fullName>
    </submittedName>
</protein>
<dbReference type="FunFam" id="3.40.50.970:FF:000001">
    <property type="entry name" value="Pyruvate dehydrogenase E1 beta subunit"/>
    <property type="match status" value="1"/>
</dbReference>
<comment type="cofactor">
    <cofactor evidence="1">
        <name>thiamine diphosphate</name>
        <dbReference type="ChEBI" id="CHEBI:58937"/>
    </cofactor>
</comment>
<dbReference type="SUPFAM" id="SSF52518">
    <property type="entry name" value="Thiamin diphosphate-binding fold (THDP-binding)"/>
    <property type="match status" value="1"/>
</dbReference>
<comment type="caution">
    <text evidence="5">The sequence shown here is derived from an EMBL/GenBank/DDBJ whole genome shotgun (WGS) entry which is preliminary data.</text>
</comment>
<evidence type="ECO:0000256" key="3">
    <source>
        <dbReference type="ARBA" id="ARBA00023052"/>
    </source>
</evidence>